<accession>A0ABD6TA11</accession>
<evidence type="ECO:0000313" key="2">
    <source>
        <dbReference type="Proteomes" id="UP000221918"/>
    </source>
</evidence>
<dbReference type="Proteomes" id="UP000221918">
    <property type="component" value="Unassembled WGS sequence"/>
</dbReference>
<proteinExistence type="predicted"/>
<gene>
    <name evidence="1" type="ORF">COF81_09595</name>
</gene>
<reference evidence="1 2" key="1">
    <citation type="submission" date="2017-09" db="EMBL/GenBank/DDBJ databases">
        <title>Large-scale bioinformatics analysis of Bacillus genomes uncovers conserved roles of natural products in bacterial physiology.</title>
        <authorList>
            <consortium name="Agbiome Team Llc"/>
            <person name="Bleich R.M."/>
            <person name="Grubbs K.J."/>
            <person name="Santa Maria K.C."/>
            <person name="Allen S.E."/>
            <person name="Farag S."/>
            <person name="Shank E.A."/>
            <person name="Bowers A."/>
        </authorList>
    </citation>
    <scope>NUCLEOTIDE SEQUENCE [LARGE SCALE GENOMIC DNA]</scope>
    <source>
        <strain evidence="1 2">AFS037265</strain>
    </source>
</reference>
<sequence>MLNLNFELKNLKKADYGMQEKITASENWREAGKELPWLSCPSCHVMKCNCDLYVGVVCTRNFIVKTYMMDDSIVDKTLFTKSVVYKARFKDGIYYARDNHGTIHRFFGDFYSYFSEVLLENEMNQLVENDTDIYAYQKRTLSAGDYIYTVSTIKNGLIQIEPFSTGRIVAESNQLEANVWMINVGTFENDPITQALQLENHTPPEKIFLKNGSVSGVVLHLNEKDVAVEYRAEAHNGITIKEEDVLALPLFTECIDKRVPSRKLRGNEREFYYLLETVIHVMETNFKEWTENQNSESIIKKKQELELSFAKTTGVYYSFYQI</sequence>
<dbReference type="AlphaFoldDB" id="A0ABD6TA11"/>
<name>A0ABD6TA11_9BACI</name>
<comment type="caution">
    <text evidence="1">The sequence shown here is derived from an EMBL/GenBank/DDBJ whole genome shotgun (WGS) entry which is preliminary data.</text>
</comment>
<dbReference type="RefSeq" id="WP_098803009.1">
    <property type="nucleotide sequence ID" value="NZ_NUTL01000037.1"/>
</dbReference>
<dbReference type="EMBL" id="NUTL01000037">
    <property type="protein sequence ID" value="PHE99961.1"/>
    <property type="molecule type" value="Genomic_DNA"/>
</dbReference>
<organism evidence="1 2">
    <name type="scientific">Bacillus pseudomycoides</name>
    <dbReference type="NCBI Taxonomy" id="64104"/>
    <lineage>
        <taxon>Bacteria</taxon>
        <taxon>Bacillati</taxon>
        <taxon>Bacillota</taxon>
        <taxon>Bacilli</taxon>
        <taxon>Bacillales</taxon>
        <taxon>Bacillaceae</taxon>
        <taxon>Bacillus</taxon>
        <taxon>Bacillus cereus group</taxon>
    </lineage>
</organism>
<protein>
    <submittedName>
        <fullName evidence="1">Uncharacterized protein</fullName>
    </submittedName>
</protein>
<evidence type="ECO:0000313" key="1">
    <source>
        <dbReference type="EMBL" id="PHE99961.1"/>
    </source>
</evidence>